<dbReference type="InterPro" id="IPR039586">
    <property type="entry name" value="CFAP46"/>
</dbReference>
<organism evidence="1 2">
    <name type="scientific">Liparis tanakae</name>
    <name type="common">Tanaka's snailfish</name>
    <dbReference type="NCBI Taxonomy" id="230148"/>
    <lineage>
        <taxon>Eukaryota</taxon>
        <taxon>Metazoa</taxon>
        <taxon>Chordata</taxon>
        <taxon>Craniata</taxon>
        <taxon>Vertebrata</taxon>
        <taxon>Euteleostomi</taxon>
        <taxon>Actinopterygii</taxon>
        <taxon>Neopterygii</taxon>
        <taxon>Teleostei</taxon>
        <taxon>Neoteleostei</taxon>
        <taxon>Acanthomorphata</taxon>
        <taxon>Eupercaria</taxon>
        <taxon>Perciformes</taxon>
        <taxon>Cottioidei</taxon>
        <taxon>Cottales</taxon>
        <taxon>Liparidae</taxon>
        <taxon>Liparis</taxon>
    </lineage>
</organism>
<keyword evidence="1" id="KW-0282">Flagellum</keyword>
<keyword evidence="2" id="KW-1185">Reference proteome</keyword>
<reference evidence="1 2" key="1">
    <citation type="submission" date="2019-03" db="EMBL/GenBank/DDBJ databases">
        <title>First draft genome of Liparis tanakae, snailfish: a comprehensive survey of snailfish specific genes.</title>
        <authorList>
            <person name="Kim W."/>
            <person name="Song I."/>
            <person name="Jeong J.-H."/>
            <person name="Kim D."/>
            <person name="Kim S."/>
            <person name="Ryu S."/>
            <person name="Song J.Y."/>
            <person name="Lee S.K."/>
        </authorList>
    </citation>
    <scope>NUCLEOTIDE SEQUENCE [LARGE SCALE GENOMIC DNA]</scope>
    <source>
        <tissue evidence="1">Muscle</tissue>
    </source>
</reference>
<evidence type="ECO:0000313" key="1">
    <source>
        <dbReference type="EMBL" id="TNN41338.1"/>
    </source>
</evidence>
<dbReference type="PANTHER" id="PTHR15977">
    <property type="entry name" value="CILIA- AND FLAGELLA-ASSOCIATED PROTEIN 46"/>
    <property type="match status" value="1"/>
</dbReference>
<keyword evidence="1" id="KW-0966">Cell projection</keyword>
<dbReference type="EMBL" id="SRLO01001116">
    <property type="protein sequence ID" value="TNN41338.1"/>
    <property type="molecule type" value="Genomic_DNA"/>
</dbReference>
<comment type="caution">
    <text evidence="1">The sequence shown here is derived from an EMBL/GenBank/DDBJ whole genome shotgun (WGS) entry which is preliminary data.</text>
</comment>
<evidence type="ECO:0000313" key="2">
    <source>
        <dbReference type="Proteomes" id="UP000314294"/>
    </source>
</evidence>
<proteinExistence type="predicted"/>
<dbReference type="GO" id="GO:0060294">
    <property type="term" value="P:cilium movement involved in cell motility"/>
    <property type="evidence" value="ECO:0007669"/>
    <property type="project" value="InterPro"/>
</dbReference>
<dbReference type="OrthoDB" id="68437at2759"/>
<dbReference type="PANTHER" id="PTHR15977:SF15">
    <property type="entry name" value="CILIA- AND FLAGELLA-ASSOCIATED PROTEIN 46"/>
    <property type="match status" value="1"/>
</dbReference>
<dbReference type="AlphaFoldDB" id="A0A4Z2FJH2"/>
<keyword evidence="1" id="KW-0969">Cilium</keyword>
<sequence>MQFHNKYGLFHWIASDVPSLVSVKHLIECLVDSGETEEAASFAKVTEEFINAHIPALYPRLFALLVQHKLTQSDVLKEKSRQGATLEVIYRMQGLKDGGMSRVPVVCRFIRLPVHSDAIAPLFGASVVSSHQPGPRPRPLLCGVFSTCQSSSWLFSSSVNVGLMTQRLAGRSAGGVHRLEEINGVEPTEEELQQVLRLLTDRTGASAEPGSSGPLQSPTAVPPADRVPFLLELALLAVRAERHGVAVDCLKELRSAGEAVSVARGYTPELYMPELYTPELYTPELCTPHASAGQRALMECVNVEIKLRRRRGKMNDYSKASVEVLHHMSGLSADARLKEVGQLDRCLQSAVREGDHQGAQAVCAQQWSCCLPLLQHNLRTRIRTPLLRVARALEDIQSALLETRCQVHSELAALEEEAGRLEAALTHLQKAALLDDGTRRRRLSSALRLLRLRGALDPAAPPPRAEDEADSLVQQRILII</sequence>
<name>A0A4Z2FJH2_9TELE</name>
<accession>A0A4Z2FJH2</accession>
<dbReference type="Proteomes" id="UP000314294">
    <property type="component" value="Unassembled WGS sequence"/>
</dbReference>
<gene>
    <name evidence="1" type="primary">CFAP46_0</name>
    <name evidence="1" type="ORF">EYF80_048487</name>
</gene>
<protein>
    <submittedName>
        <fullName evidence="1">Cilia-and flagella-associated protein 46</fullName>
    </submittedName>
</protein>
<dbReference type="GO" id="GO:0035082">
    <property type="term" value="P:axoneme assembly"/>
    <property type="evidence" value="ECO:0007669"/>
    <property type="project" value="InterPro"/>
</dbReference>